<dbReference type="Pfam" id="PF06082">
    <property type="entry name" value="YjbH"/>
    <property type="match status" value="1"/>
</dbReference>
<keyword evidence="1" id="KW-0732">Signal</keyword>
<name>A0ABS9AVG8_9GAMM</name>
<dbReference type="EMBL" id="JABFTV010000009">
    <property type="protein sequence ID" value="MCE8025755.1"/>
    <property type="molecule type" value="Genomic_DNA"/>
</dbReference>
<comment type="caution">
    <text evidence="2">The sequence shown here is derived from an EMBL/GenBank/DDBJ whole genome shotgun (WGS) entry which is preliminary data.</text>
</comment>
<evidence type="ECO:0000313" key="3">
    <source>
        <dbReference type="Proteomes" id="UP001320272"/>
    </source>
</evidence>
<dbReference type="InterPro" id="IPR010344">
    <property type="entry name" value="YbjH"/>
</dbReference>
<keyword evidence="3" id="KW-1185">Reference proteome</keyword>
<feature type="chain" id="PRO_5046740727" evidence="1">
    <location>
        <begin position="40"/>
        <end position="706"/>
    </location>
</feature>
<protein>
    <submittedName>
        <fullName evidence="2">YjbH domain-containing protein</fullName>
    </submittedName>
</protein>
<accession>A0ABS9AVG8</accession>
<dbReference type="Proteomes" id="UP001320272">
    <property type="component" value="Unassembled WGS sequence"/>
</dbReference>
<sequence length="706" mass="78727">MAYPMIFCSARQRAARRVGSWLCYAGLAPLLLCSPTAWALGTGQSDFGGVGLMQTPTARMAPLGHFAATFSRTAPYRRYGVFVQPTPWLEAGFRYVEIEDKLYGERIAGDRNYLDKGLDAKFRLLQEGPYRPQVALGLRDAGGTTLFGAEYLVASKRLGEFDFSLGVGWGYLGASGDAGSPLGWLDSRFDERPEEYGEGGGQFEISQLFRGPAALFGGVEYQTPWQPLVLQLEYEGNDYSNEPASAPLRRESRLNLGSRLQLGESLSLHAGWQRGDVFMAGVSISTNLAGLSQAKQDPRPMPLDAAPQGDWQQVARALEANAGMRVAEVARQGNSVRVTAEPLRYRNLATSEGRAGRILHAELEPEVSEFRYRWQSQGLALRESVHPRDSFAAGVASTDAASDHLQGVYVHAQLEPSAGETLYRSTPRRFDYHIGPALEQNFGGPDGYLYRLSAYADADWYTDAQGWLSVRGDVTLADNLDRYEYIAASELPRVRTYIGDYLASSNAGITQLQYTRTAQLAPDWYLLGYGGLLEMMYAGVGGEVLYRPFNSRWALGLDINRVRQREFDQRFELRDYQAWTGHLSAYVDTGFEDLLAQISVGRYLAGDHGVTFDLSREFANGVRVGGWATFTDVGNDFGEGSFDKALYLSIPLDAFFVRSSRDRADIAWQPLTRDGGARLNRRYSLYELTKERQLRNYWQEFDAMWE</sequence>
<proteinExistence type="predicted"/>
<organism evidence="2 3">
    <name type="scientific">Billgrantia aerodenitrificans</name>
    <dbReference type="NCBI Taxonomy" id="2733483"/>
    <lineage>
        <taxon>Bacteria</taxon>
        <taxon>Pseudomonadati</taxon>
        <taxon>Pseudomonadota</taxon>
        <taxon>Gammaproteobacteria</taxon>
        <taxon>Oceanospirillales</taxon>
        <taxon>Halomonadaceae</taxon>
        <taxon>Billgrantia</taxon>
    </lineage>
</organism>
<feature type="signal peptide" evidence="1">
    <location>
        <begin position="1"/>
        <end position="39"/>
    </location>
</feature>
<reference evidence="2 3" key="1">
    <citation type="journal article" date="2021" name="Front. Microbiol.">
        <title>Aerobic Denitrification and Heterotrophic Sulfur Oxidation in the Genus Halomonas Revealed by Six Novel Species Characterizations and Genome-Based Analysis.</title>
        <authorList>
            <person name="Wang L."/>
            <person name="Shao Z."/>
        </authorList>
    </citation>
    <scope>NUCLEOTIDE SEQUENCE [LARGE SCALE GENOMIC DNA]</scope>
    <source>
        <strain evidence="2 3">MCCC 1A11058</strain>
    </source>
</reference>
<evidence type="ECO:0000313" key="2">
    <source>
        <dbReference type="EMBL" id="MCE8025755.1"/>
    </source>
</evidence>
<gene>
    <name evidence="2" type="ORF">HOP59_16625</name>
</gene>
<evidence type="ECO:0000256" key="1">
    <source>
        <dbReference type="SAM" id="SignalP"/>
    </source>
</evidence>